<sequence length="502" mass="56318">MAIHFTDLANEIVESIVVLLNLPDICNLRLAGRLVATKVTQDHFKSFFRSKTIDLTKSSLEDFVAATQPHLLGCLVQDVTLIGIANNPRGLESILRKKTRPVVERNGPMFMSTEERCSDEELAKAERDLATINRRREEHQQLRETGQDVKHLGEAFTNLAANGKGPLCSLSLEVVMYRDDADEKQRPVSGLGWKYTFQAATDAFQTTMPALAASGLQVQRLNLFNPENFLRCSIPSNELSVVDLSDPSLQNALQSIKSLSLSLSDRVLNETDKDASRTGDPGDDIDWSIAPKARPIEDLRAEAADETNFLGLANLVSLCTNLEELDLHFFNLAISVLTSEDSKDEVVLQRLAEVSKDRLLNLKKLRLRGFHVWERDLLALIQQSPNLQDLTLDNMMLTAYDADTKGSFISIFNHCTSPSSKIQTILFDDLFDSGRLVYFDAKGEQKFPVAVWTKGTNTLKIEGREEVVESHPIKYDFAQGRMLGSPQAYYWREKRRAEFGPP</sequence>
<dbReference type="Gene3D" id="3.80.10.10">
    <property type="entry name" value="Ribonuclease Inhibitor"/>
    <property type="match status" value="1"/>
</dbReference>
<dbReference type="SUPFAM" id="SSF52047">
    <property type="entry name" value="RNI-like"/>
    <property type="match status" value="1"/>
</dbReference>
<protein>
    <recommendedName>
        <fullName evidence="3">F-box domain-containing protein</fullName>
    </recommendedName>
</protein>
<dbReference type="EMBL" id="JAXOVC010000001">
    <property type="protein sequence ID" value="KAK4507757.1"/>
    <property type="molecule type" value="Genomic_DNA"/>
</dbReference>
<evidence type="ECO:0000313" key="1">
    <source>
        <dbReference type="EMBL" id="KAK4507757.1"/>
    </source>
</evidence>
<dbReference type="Proteomes" id="UP001305779">
    <property type="component" value="Unassembled WGS sequence"/>
</dbReference>
<comment type="caution">
    <text evidence="1">The sequence shown here is derived from an EMBL/GenBank/DDBJ whole genome shotgun (WGS) entry which is preliminary data.</text>
</comment>
<reference evidence="1 2" key="1">
    <citation type="journal article" date="2023" name="G3 (Bethesda)">
        <title>A chromosome-level genome assembly of Zasmidium syzygii isolated from banana leaves.</title>
        <authorList>
            <person name="van Westerhoven A.C."/>
            <person name="Mehrabi R."/>
            <person name="Talebi R."/>
            <person name="Steentjes M.B.F."/>
            <person name="Corcolon B."/>
            <person name="Chong P.A."/>
            <person name="Kema G.H.J."/>
            <person name="Seidl M.F."/>
        </authorList>
    </citation>
    <scope>NUCLEOTIDE SEQUENCE [LARGE SCALE GENOMIC DNA]</scope>
    <source>
        <strain evidence="1 2">P124</strain>
    </source>
</reference>
<name>A0ABR0F232_ZASCE</name>
<organism evidence="1 2">
    <name type="scientific">Zasmidium cellare</name>
    <name type="common">Wine cellar mold</name>
    <name type="synonym">Racodium cellare</name>
    <dbReference type="NCBI Taxonomy" id="395010"/>
    <lineage>
        <taxon>Eukaryota</taxon>
        <taxon>Fungi</taxon>
        <taxon>Dikarya</taxon>
        <taxon>Ascomycota</taxon>
        <taxon>Pezizomycotina</taxon>
        <taxon>Dothideomycetes</taxon>
        <taxon>Dothideomycetidae</taxon>
        <taxon>Mycosphaerellales</taxon>
        <taxon>Mycosphaerellaceae</taxon>
        <taxon>Zasmidium</taxon>
    </lineage>
</organism>
<evidence type="ECO:0000313" key="2">
    <source>
        <dbReference type="Proteomes" id="UP001305779"/>
    </source>
</evidence>
<proteinExistence type="predicted"/>
<gene>
    <name evidence="1" type="ORF">PRZ48_001492</name>
</gene>
<accession>A0ABR0F232</accession>
<keyword evidence="2" id="KW-1185">Reference proteome</keyword>
<evidence type="ECO:0008006" key="3">
    <source>
        <dbReference type="Google" id="ProtNLM"/>
    </source>
</evidence>
<dbReference type="InterPro" id="IPR032675">
    <property type="entry name" value="LRR_dom_sf"/>
</dbReference>